<dbReference type="InterPro" id="IPR027417">
    <property type="entry name" value="P-loop_NTPase"/>
</dbReference>
<comment type="caution">
    <text evidence="1">The sequence shown here is derived from an EMBL/GenBank/DDBJ whole genome shotgun (WGS) entry which is preliminary data.</text>
</comment>
<evidence type="ECO:0008006" key="3">
    <source>
        <dbReference type="Google" id="ProtNLM"/>
    </source>
</evidence>
<organism evidence="1 2">
    <name type="scientific">Dreissena polymorpha</name>
    <name type="common">Zebra mussel</name>
    <name type="synonym">Mytilus polymorpha</name>
    <dbReference type="NCBI Taxonomy" id="45954"/>
    <lineage>
        <taxon>Eukaryota</taxon>
        <taxon>Metazoa</taxon>
        <taxon>Spiralia</taxon>
        <taxon>Lophotrochozoa</taxon>
        <taxon>Mollusca</taxon>
        <taxon>Bivalvia</taxon>
        <taxon>Autobranchia</taxon>
        <taxon>Heteroconchia</taxon>
        <taxon>Euheterodonta</taxon>
        <taxon>Imparidentia</taxon>
        <taxon>Neoheterodontei</taxon>
        <taxon>Myida</taxon>
        <taxon>Dreissenoidea</taxon>
        <taxon>Dreissenidae</taxon>
        <taxon>Dreissena</taxon>
    </lineage>
</organism>
<reference evidence="1" key="2">
    <citation type="submission" date="2020-11" db="EMBL/GenBank/DDBJ databases">
        <authorList>
            <person name="McCartney M.A."/>
            <person name="Auch B."/>
            <person name="Kono T."/>
            <person name="Mallez S."/>
            <person name="Becker A."/>
            <person name="Gohl D.M."/>
            <person name="Silverstein K.A.T."/>
            <person name="Koren S."/>
            <person name="Bechman K.B."/>
            <person name="Herman A."/>
            <person name="Abrahante J.E."/>
            <person name="Garbe J."/>
        </authorList>
    </citation>
    <scope>NUCLEOTIDE SEQUENCE</scope>
    <source>
        <strain evidence="1">Duluth1</strain>
        <tissue evidence="1">Whole animal</tissue>
    </source>
</reference>
<reference evidence="1" key="1">
    <citation type="journal article" date="2019" name="bioRxiv">
        <title>The Genome of the Zebra Mussel, Dreissena polymorpha: A Resource for Invasive Species Research.</title>
        <authorList>
            <person name="McCartney M.A."/>
            <person name="Auch B."/>
            <person name="Kono T."/>
            <person name="Mallez S."/>
            <person name="Zhang Y."/>
            <person name="Obille A."/>
            <person name="Becker A."/>
            <person name="Abrahante J.E."/>
            <person name="Garbe J."/>
            <person name="Badalamenti J.P."/>
            <person name="Herman A."/>
            <person name="Mangelson H."/>
            <person name="Liachko I."/>
            <person name="Sullivan S."/>
            <person name="Sone E.D."/>
            <person name="Koren S."/>
            <person name="Silverstein K.A.T."/>
            <person name="Beckman K.B."/>
            <person name="Gohl D.M."/>
        </authorList>
    </citation>
    <scope>NUCLEOTIDE SEQUENCE</scope>
    <source>
        <strain evidence="1">Duluth1</strain>
        <tissue evidence="1">Whole animal</tissue>
    </source>
</reference>
<dbReference type="SUPFAM" id="SSF52540">
    <property type="entry name" value="P-loop containing nucleoside triphosphate hydrolases"/>
    <property type="match status" value="1"/>
</dbReference>
<dbReference type="Proteomes" id="UP000828390">
    <property type="component" value="Unassembled WGS sequence"/>
</dbReference>
<evidence type="ECO:0000313" key="2">
    <source>
        <dbReference type="Proteomes" id="UP000828390"/>
    </source>
</evidence>
<dbReference type="EMBL" id="JAIWYP010000015">
    <property type="protein sequence ID" value="KAH3701082.1"/>
    <property type="molecule type" value="Genomic_DNA"/>
</dbReference>
<evidence type="ECO:0000313" key="1">
    <source>
        <dbReference type="EMBL" id="KAH3701082.1"/>
    </source>
</evidence>
<proteinExistence type="predicted"/>
<dbReference type="PANTHER" id="PTHR32046:SF14">
    <property type="match status" value="1"/>
</dbReference>
<protein>
    <recommendedName>
        <fullName evidence="3">AIG1-type G domain-containing protein</fullName>
    </recommendedName>
</protein>
<keyword evidence="2" id="KW-1185">Reference proteome</keyword>
<dbReference type="PANTHER" id="PTHR32046">
    <property type="entry name" value="G DOMAIN-CONTAINING PROTEIN"/>
    <property type="match status" value="1"/>
</dbReference>
<dbReference type="Gene3D" id="3.40.50.300">
    <property type="entry name" value="P-loop containing nucleotide triphosphate hydrolases"/>
    <property type="match status" value="1"/>
</dbReference>
<gene>
    <name evidence="1" type="ORF">DPMN_076066</name>
</gene>
<name>A0A9D3YIF8_DREPO</name>
<accession>A0A9D3YIF8</accession>
<sequence>MRPLIGGRLDYSITVIDTPGFGDTRGINKDKEIFKQISTLFMSKPPKGVLNIDAICFLVKASEGRLTQTQVYIFDSLLSLFGKDIEQNIFSFITFADCKEPPVFEALKAYGMPLEQRLMFNNSALFSENTNIDSSLSRTFWQISTDSFRTFFTCLESVTSKSLQLTKKVVKERRRLETHLVNFEEKLQTALYNINHTYEEIECLQKHQEAIENNANFKYKVNELQKVKENLPKGQHTTTCIFCEFTCHLICSRAEDRKKKGCMVMKKGSCTICPKSCDWSFHKNRPFKYILVRQEVEKTYVEMKKKYESASNEALNQKQVVQLKLNEVIELFKQMEDLIHKVTSCNDRLAAIALRPTQCSREDYINMMIENQKHEHNPGFMERIQALNELKNGMFFKKKYEEITSRLNAIGEILPQLNL</sequence>
<dbReference type="AlphaFoldDB" id="A0A9D3YIF8"/>